<feature type="non-terminal residue" evidence="3">
    <location>
        <position position="1"/>
    </location>
</feature>
<evidence type="ECO:0000313" key="3">
    <source>
        <dbReference type="EMBL" id="GFA15673.1"/>
    </source>
</evidence>
<dbReference type="GO" id="GO:0009451">
    <property type="term" value="P:RNA modification"/>
    <property type="evidence" value="ECO:0007669"/>
    <property type="project" value="InterPro"/>
</dbReference>
<protein>
    <submittedName>
        <fullName evidence="3">Pentatricopeptide repeat-containing protein At3g12770</fullName>
    </submittedName>
</protein>
<dbReference type="InterPro" id="IPR011990">
    <property type="entry name" value="TPR-like_helical_dom_sf"/>
</dbReference>
<proteinExistence type="predicted"/>
<dbReference type="NCBIfam" id="TIGR00756">
    <property type="entry name" value="PPR"/>
    <property type="match status" value="1"/>
</dbReference>
<dbReference type="Gene3D" id="1.25.40.10">
    <property type="entry name" value="Tetratricopeptide repeat domain"/>
    <property type="match status" value="1"/>
</dbReference>
<accession>A0A699J7Z9</accession>
<feature type="non-terminal residue" evidence="3">
    <location>
        <position position="139"/>
    </location>
</feature>
<evidence type="ECO:0000256" key="2">
    <source>
        <dbReference type="PROSITE-ProRule" id="PRU00708"/>
    </source>
</evidence>
<keyword evidence="1" id="KW-0677">Repeat</keyword>
<feature type="repeat" description="PPR" evidence="2">
    <location>
        <begin position="63"/>
        <end position="93"/>
    </location>
</feature>
<dbReference type="InterPro" id="IPR002885">
    <property type="entry name" value="PPR_rpt"/>
</dbReference>
<dbReference type="GO" id="GO:0003723">
    <property type="term" value="F:RNA binding"/>
    <property type="evidence" value="ECO:0007669"/>
    <property type="project" value="InterPro"/>
</dbReference>
<dbReference type="PANTHER" id="PTHR47926">
    <property type="entry name" value="PENTATRICOPEPTIDE REPEAT-CONTAINING PROTEIN"/>
    <property type="match status" value="1"/>
</dbReference>
<organism evidence="3">
    <name type="scientific">Tanacetum cinerariifolium</name>
    <name type="common">Dalmatian daisy</name>
    <name type="synonym">Chrysanthemum cinerariifolium</name>
    <dbReference type="NCBI Taxonomy" id="118510"/>
    <lineage>
        <taxon>Eukaryota</taxon>
        <taxon>Viridiplantae</taxon>
        <taxon>Streptophyta</taxon>
        <taxon>Embryophyta</taxon>
        <taxon>Tracheophyta</taxon>
        <taxon>Spermatophyta</taxon>
        <taxon>Magnoliopsida</taxon>
        <taxon>eudicotyledons</taxon>
        <taxon>Gunneridae</taxon>
        <taxon>Pentapetalae</taxon>
        <taxon>asterids</taxon>
        <taxon>campanulids</taxon>
        <taxon>Asterales</taxon>
        <taxon>Asteraceae</taxon>
        <taxon>Asteroideae</taxon>
        <taxon>Anthemideae</taxon>
        <taxon>Anthemidinae</taxon>
        <taxon>Tanacetum</taxon>
    </lineage>
</organism>
<sequence length="139" mass="15154">EKEDEEEVGNGALIVGRAVHGQVFRRGFKGDVFVQNGVVAVYAMCGRVGSDRRVFEELGEQATIVSWISVIYGCAQNGELAEALRVVRKMRECLGVVWNTAKVKAGHMLLFLVLELLVAEGAKVTGASRFIGIDIDTRT</sequence>
<dbReference type="Pfam" id="PF01535">
    <property type="entry name" value="PPR"/>
    <property type="match status" value="1"/>
</dbReference>
<comment type="caution">
    <text evidence="3">The sequence shown here is derived from an EMBL/GenBank/DDBJ whole genome shotgun (WGS) entry which is preliminary data.</text>
</comment>
<dbReference type="PROSITE" id="PS51375">
    <property type="entry name" value="PPR"/>
    <property type="match status" value="1"/>
</dbReference>
<name>A0A699J7Z9_TANCI</name>
<dbReference type="InterPro" id="IPR046960">
    <property type="entry name" value="PPR_At4g14850-like_plant"/>
</dbReference>
<reference evidence="3" key="1">
    <citation type="journal article" date="2019" name="Sci. Rep.">
        <title>Draft genome of Tanacetum cinerariifolium, the natural source of mosquito coil.</title>
        <authorList>
            <person name="Yamashiro T."/>
            <person name="Shiraishi A."/>
            <person name="Satake H."/>
            <person name="Nakayama K."/>
        </authorList>
    </citation>
    <scope>NUCLEOTIDE SEQUENCE</scope>
</reference>
<evidence type="ECO:0000256" key="1">
    <source>
        <dbReference type="ARBA" id="ARBA00022737"/>
    </source>
</evidence>
<dbReference type="EMBL" id="BKCJ010377748">
    <property type="protein sequence ID" value="GFA15673.1"/>
    <property type="molecule type" value="Genomic_DNA"/>
</dbReference>
<gene>
    <name evidence="3" type="ORF">Tci_587645</name>
</gene>
<dbReference type="AlphaFoldDB" id="A0A699J7Z9"/>